<evidence type="ECO:0000256" key="3">
    <source>
        <dbReference type="ARBA" id="ARBA00023015"/>
    </source>
</evidence>
<dbReference type="Pfam" id="PF00874">
    <property type="entry name" value="PRD"/>
    <property type="match status" value="2"/>
</dbReference>
<dbReference type="InterPro" id="IPR036634">
    <property type="entry name" value="PRD_sf"/>
</dbReference>
<feature type="domain" description="PRD" evidence="6">
    <location>
        <begin position="295"/>
        <end position="403"/>
    </location>
</feature>
<dbReference type="InterPro" id="IPR036388">
    <property type="entry name" value="WH-like_DNA-bd_sf"/>
</dbReference>
<dbReference type="Gene3D" id="3.40.50.2300">
    <property type="match status" value="1"/>
</dbReference>
<evidence type="ECO:0000259" key="6">
    <source>
        <dbReference type="PROSITE" id="PS51372"/>
    </source>
</evidence>
<keyword evidence="2" id="KW-0677">Repeat</keyword>
<evidence type="ECO:0000313" key="8">
    <source>
        <dbReference type="Proteomes" id="UP001321748"/>
    </source>
</evidence>
<dbReference type="InterPro" id="IPR036095">
    <property type="entry name" value="PTS_EIIB-like_sf"/>
</dbReference>
<evidence type="ECO:0000259" key="5">
    <source>
        <dbReference type="PROSITE" id="PS51099"/>
    </source>
</evidence>
<dbReference type="CDD" id="cd05568">
    <property type="entry name" value="PTS_IIB_bgl_like"/>
    <property type="match status" value="1"/>
</dbReference>
<sequence>MMTDMKRSLVEYLLNRRDYVRGSELSDALKVSTKTISRLVKQVNTQYREPVVESMRGRGYQLNVDRYLRYNRGHKQGDIDVSRLTSVERRDEIIKHLLMTAPHRYRLEDLWGKYCISDSAMATDLRSLRMLLDKFQLSLERTSGYVWVEGSEANIRKAITGLFSYDAGEDSGRFIQPNHRVQQRDAALVNHQLDLIEQLIHAEIPYPYRVNIFTHLYIMIERYRVVGSLMDGESTPEMRKALDEHSKIANVCKSVIDNLNAYLNAKLPEVEIYYLYQYLTSSRIDDRQPEPDTAQMPQMVGDLTHYLIDRVTADPHYEGIDQQALFASLSQHMKPLLNRLQNNIKVNNNLLEQIRLEYPDLFEAVKSASEQSVERFDLNPIDDAEVGFITVYFAQAVENMRIPVDILLVCTTGLGTAQLLQAKIEKRFSGLHIVETVATRDLQGTLSLHPEVELVVSTVGLPESITVPTLVVSAMLTIEDQERLERKVDQLRRQGANR</sequence>
<accession>A0ABN6SFA3</accession>
<keyword evidence="8" id="KW-1185">Reference proteome</keyword>
<evidence type="ECO:0000256" key="1">
    <source>
        <dbReference type="ARBA" id="ARBA00022679"/>
    </source>
</evidence>
<keyword evidence="4" id="KW-0804">Transcription</keyword>
<organism evidence="7 8">
    <name type="scientific">Bombiscardovia apis</name>
    <dbReference type="NCBI Taxonomy" id="2932182"/>
    <lineage>
        <taxon>Bacteria</taxon>
        <taxon>Bacillati</taxon>
        <taxon>Actinomycetota</taxon>
        <taxon>Actinomycetes</taxon>
        <taxon>Bifidobacteriales</taxon>
        <taxon>Bifidobacteriaceae</taxon>
        <taxon>Bombiscardovia</taxon>
    </lineage>
</organism>
<evidence type="ECO:0000313" key="7">
    <source>
        <dbReference type="EMBL" id="BDR53911.1"/>
    </source>
</evidence>
<dbReference type="Proteomes" id="UP001321748">
    <property type="component" value="Chromosome"/>
</dbReference>
<dbReference type="Gene3D" id="1.10.1790.10">
    <property type="entry name" value="PRD domain"/>
    <property type="match status" value="2"/>
</dbReference>
<gene>
    <name evidence="7" type="ORF">KIMH_00220</name>
</gene>
<dbReference type="PANTHER" id="PTHR30185:SF18">
    <property type="entry name" value="TRANSCRIPTIONAL REGULATOR MTLR"/>
    <property type="match status" value="1"/>
</dbReference>
<dbReference type="RefSeq" id="WP_317642946.1">
    <property type="nucleotide sequence ID" value="NZ_AP026800.1"/>
</dbReference>
<keyword evidence="3" id="KW-0805">Transcription regulation</keyword>
<dbReference type="InterPro" id="IPR013196">
    <property type="entry name" value="HTH_11"/>
</dbReference>
<dbReference type="Gene3D" id="1.10.10.10">
    <property type="entry name" value="Winged helix-like DNA-binding domain superfamily/Winged helix DNA-binding domain"/>
    <property type="match status" value="1"/>
</dbReference>
<dbReference type="SUPFAM" id="SSF63520">
    <property type="entry name" value="PTS-regulatory domain, PRD"/>
    <property type="match status" value="2"/>
</dbReference>
<feature type="domain" description="PTS EIIB type-2" evidence="5">
    <location>
        <begin position="404"/>
        <end position="496"/>
    </location>
</feature>
<dbReference type="Pfam" id="PF08279">
    <property type="entry name" value="HTH_11"/>
    <property type="match status" value="1"/>
</dbReference>
<evidence type="ECO:0000256" key="2">
    <source>
        <dbReference type="ARBA" id="ARBA00022737"/>
    </source>
</evidence>
<dbReference type="SUPFAM" id="SSF52794">
    <property type="entry name" value="PTS system IIB component-like"/>
    <property type="match status" value="1"/>
</dbReference>
<dbReference type="EMBL" id="AP026800">
    <property type="protein sequence ID" value="BDR53911.1"/>
    <property type="molecule type" value="Genomic_DNA"/>
</dbReference>
<dbReference type="InterPro" id="IPR013011">
    <property type="entry name" value="PTS_EIIB_2"/>
</dbReference>
<keyword evidence="1" id="KW-0808">Transferase</keyword>
<evidence type="ECO:0000256" key="4">
    <source>
        <dbReference type="ARBA" id="ARBA00023163"/>
    </source>
</evidence>
<dbReference type="InterPro" id="IPR011608">
    <property type="entry name" value="PRD"/>
</dbReference>
<dbReference type="PROSITE" id="PS51372">
    <property type="entry name" value="PRD_2"/>
    <property type="match status" value="2"/>
</dbReference>
<reference evidence="7 8" key="1">
    <citation type="journal article" date="2023" name="Microbiol. Spectr.">
        <title>Symbiosis of Carpenter Bees with Uncharacterized Lactic Acid Bacteria Showing NAD Auxotrophy.</title>
        <authorList>
            <person name="Kawasaki S."/>
            <person name="Ozawa K."/>
            <person name="Mori T."/>
            <person name="Yamamoto A."/>
            <person name="Ito M."/>
            <person name="Ohkuma M."/>
            <person name="Sakamoto M."/>
            <person name="Matsutani M."/>
        </authorList>
    </citation>
    <scope>NUCLEOTIDE SEQUENCE [LARGE SCALE GENOMIC DNA]</scope>
    <source>
        <strain evidence="7 8">KimH</strain>
    </source>
</reference>
<feature type="domain" description="PRD" evidence="6">
    <location>
        <begin position="180"/>
        <end position="289"/>
    </location>
</feature>
<dbReference type="InterPro" id="IPR050661">
    <property type="entry name" value="BglG_antiterminators"/>
</dbReference>
<dbReference type="PANTHER" id="PTHR30185">
    <property type="entry name" value="CRYPTIC BETA-GLUCOSIDE BGL OPERON ANTITERMINATOR"/>
    <property type="match status" value="1"/>
</dbReference>
<protein>
    <submittedName>
        <fullName evidence="7">Transcriptional antiterminator</fullName>
    </submittedName>
</protein>
<dbReference type="PROSITE" id="PS51099">
    <property type="entry name" value="PTS_EIIB_TYPE_2"/>
    <property type="match status" value="1"/>
</dbReference>
<proteinExistence type="predicted"/>
<name>A0ABN6SFA3_9BIFI</name>